<reference evidence="3" key="1">
    <citation type="journal article" date="2020" name="Stud. Mycol.">
        <title>101 Dothideomycetes genomes: a test case for predicting lifestyles and emergence of pathogens.</title>
        <authorList>
            <person name="Haridas S."/>
            <person name="Albert R."/>
            <person name="Binder M."/>
            <person name="Bloem J."/>
            <person name="Labutti K."/>
            <person name="Salamov A."/>
            <person name="Andreopoulos B."/>
            <person name="Baker S."/>
            <person name="Barry K."/>
            <person name="Bills G."/>
            <person name="Bluhm B."/>
            <person name="Cannon C."/>
            <person name="Castanera R."/>
            <person name="Culley D."/>
            <person name="Daum C."/>
            <person name="Ezra D."/>
            <person name="Gonzalez J."/>
            <person name="Henrissat B."/>
            <person name="Kuo A."/>
            <person name="Liang C."/>
            <person name="Lipzen A."/>
            <person name="Lutzoni F."/>
            <person name="Magnuson J."/>
            <person name="Mondo S."/>
            <person name="Nolan M."/>
            <person name="Ohm R."/>
            <person name="Pangilinan J."/>
            <person name="Park H.-J."/>
            <person name="Ramirez L."/>
            <person name="Alfaro M."/>
            <person name="Sun H."/>
            <person name="Tritt A."/>
            <person name="Yoshinaga Y."/>
            <person name="Zwiers L.-H."/>
            <person name="Turgeon B."/>
            <person name="Goodwin S."/>
            <person name="Spatafora J."/>
            <person name="Crous P."/>
            <person name="Grigoriev I."/>
        </authorList>
    </citation>
    <scope>NUCLEOTIDE SEQUENCE</scope>
    <source>
        <strain evidence="3">CBS 122367</strain>
    </source>
</reference>
<organism evidence="3 4">
    <name type="scientific">Lentithecium fluviatile CBS 122367</name>
    <dbReference type="NCBI Taxonomy" id="1168545"/>
    <lineage>
        <taxon>Eukaryota</taxon>
        <taxon>Fungi</taxon>
        <taxon>Dikarya</taxon>
        <taxon>Ascomycota</taxon>
        <taxon>Pezizomycotina</taxon>
        <taxon>Dothideomycetes</taxon>
        <taxon>Pleosporomycetidae</taxon>
        <taxon>Pleosporales</taxon>
        <taxon>Massarineae</taxon>
        <taxon>Lentitheciaceae</taxon>
        <taxon>Lentithecium</taxon>
    </lineage>
</organism>
<dbReference type="PANTHER" id="PTHR22990">
    <property type="entry name" value="F-BOX ONLY PROTEIN"/>
    <property type="match status" value="1"/>
</dbReference>
<dbReference type="SUPFAM" id="SSF51126">
    <property type="entry name" value="Pectin lyase-like"/>
    <property type="match status" value="1"/>
</dbReference>
<dbReference type="InterPro" id="IPR039448">
    <property type="entry name" value="Beta_helix"/>
</dbReference>
<accession>A0A6G1JDJ0</accession>
<feature type="non-terminal residue" evidence="3">
    <location>
        <position position="336"/>
    </location>
</feature>
<dbReference type="GO" id="GO:0016829">
    <property type="term" value="F:lyase activity"/>
    <property type="evidence" value="ECO:0007669"/>
    <property type="project" value="UniProtKB-KW"/>
</dbReference>
<dbReference type="AlphaFoldDB" id="A0A6G1JDJ0"/>
<dbReference type="EMBL" id="MU005573">
    <property type="protein sequence ID" value="KAF2688508.1"/>
    <property type="molecule type" value="Genomic_DNA"/>
</dbReference>
<dbReference type="InterPro" id="IPR012334">
    <property type="entry name" value="Pectin_lyas_fold"/>
</dbReference>
<feature type="domain" description="Right handed beta helix" evidence="2">
    <location>
        <begin position="178"/>
        <end position="328"/>
    </location>
</feature>
<keyword evidence="3" id="KW-0456">Lyase</keyword>
<dbReference type="PANTHER" id="PTHR22990:SF15">
    <property type="entry name" value="F-BOX ONLY PROTEIN 10"/>
    <property type="match status" value="1"/>
</dbReference>
<protein>
    <submittedName>
        <fullName evidence="3">Pectin lyase-like protein</fullName>
    </submittedName>
</protein>
<dbReference type="Proteomes" id="UP000799291">
    <property type="component" value="Unassembled WGS sequence"/>
</dbReference>
<sequence length="336" mass="35191">GNDHHKGKTVKPGQSIQEALKSAKKGDTITVEAGTYAEQLTISTSDITLVGKPGAILTPPGTFYPNPCSGLTQTGDTKEEAGICIHGQDVILADYVSEHKRFVSVGSPIKNVEIRGFEVRGFKGVNIAVLGAKETHIHHNRLVDGGQYGFLTVGSTKTLAEHNTITASSLLFIAMCMDDQASAQFSDNELSGYFIALCTQTPKGLVKKNTVSNCCIGPFVDPGIVGARVLENTIRDRNPACPPGPNGAGAGIVLFGAQQTVVKGNKISNIKNEGNGVGIFVSDVTDANGVVTVAATGNVVKGNVLKNNDFDILSFAAGVNDITRNDCVTEAPGDYC</sequence>
<evidence type="ECO:0000259" key="2">
    <source>
        <dbReference type="Pfam" id="PF13229"/>
    </source>
</evidence>
<keyword evidence="1" id="KW-0677">Repeat</keyword>
<evidence type="ECO:0000313" key="3">
    <source>
        <dbReference type="EMBL" id="KAF2688508.1"/>
    </source>
</evidence>
<dbReference type="InterPro" id="IPR011050">
    <property type="entry name" value="Pectin_lyase_fold/virulence"/>
</dbReference>
<feature type="non-terminal residue" evidence="3">
    <location>
        <position position="1"/>
    </location>
</feature>
<evidence type="ECO:0000313" key="4">
    <source>
        <dbReference type="Proteomes" id="UP000799291"/>
    </source>
</evidence>
<dbReference type="Gene3D" id="2.160.20.10">
    <property type="entry name" value="Single-stranded right-handed beta-helix, Pectin lyase-like"/>
    <property type="match status" value="1"/>
</dbReference>
<name>A0A6G1JDJ0_9PLEO</name>
<dbReference type="OrthoDB" id="3488255at2759"/>
<dbReference type="Pfam" id="PF13229">
    <property type="entry name" value="Beta_helix"/>
    <property type="match status" value="1"/>
</dbReference>
<gene>
    <name evidence="3" type="ORF">K458DRAFT_260584</name>
</gene>
<evidence type="ECO:0000256" key="1">
    <source>
        <dbReference type="ARBA" id="ARBA00022737"/>
    </source>
</evidence>
<proteinExistence type="predicted"/>
<dbReference type="InterPro" id="IPR051550">
    <property type="entry name" value="SCF-Subunits/Alg-Epimerases"/>
</dbReference>
<keyword evidence="4" id="KW-1185">Reference proteome</keyword>